<sequence>MKIRTITAAAFAGLALAAGAAPAAASAADGHPVYHDTYTTKAECHTVGKAKVGSGNADGYYCEQQEAGWDLYLTYWV</sequence>
<feature type="chain" id="PRO_5047172315" description="Secreted protein" evidence="1">
    <location>
        <begin position="28"/>
        <end position="77"/>
    </location>
</feature>
<reference evidence="2 3" key="1">
    <citation type="submission" date="2021-03" db="EMBL/GenBank/DDBJ databases">
        <title>Glycomyces sp. nov., a novel actinomycete isolated from soil.</title>
        <authorList>
            <person name="Yang X."/>
            <person name="Xu X."/>
        </authorList>
    </citation>
    <scope>NUCLEOTIDE SEQUENCE [LARGE SCALE GENOMIC DNA]</scope>
    <source>
        <strain evidence="2 3">NEAU-S30</strain>
    </source>
</reference>
<organism evidence="2 3">
    <name type="scientific">Glycomyces niveus</name>
    <dbReference type="NCBI Taxonomy" id="2820287"/>
    <lineage>
        <taxon>Bacteria</taxon>
        <taxon>Bacillati</taxon>
        <taxon>Actinomycetota</taxon>
        <taxon>Actinomycetes</taxon>
        <taxon>Glycomycetales</taxon>
        <taxon>Glycomycetaceae</taxon>
        <taxon>Glycomyces</taxon>
    </lineage>
</organism>
<evidence type="ECO:0000313" key="2">
    <source>
        <dbReference type="EMBL" id="MBO3731628.1"/>
    </source>
</evidence>
<comment type="caution">
    <text evidence="2">The sequence shown here is derived from an EMBL/GenBank/DDBJ whole genome shotgun (WGS) entry which is preliminary data.</text>
</comment>
<feature type="signal peptide" evidence="1">
    <location>
        <begin position="1"/>
        <end position="27"/>
    </location>
</feature>
<protein>
    <recommendedName>
        <fullName evidence="4">Secreted protein</fullName>
    </recommendedName>
</protein>
<proteinExistence type="predicted"/>
<dbReference type="Proteomes" id="UP000681341">
    <property type="component" value="Unassembled WGS sequence"/>
</dbReference>
<evidence type="ECO:0000313" key="3">
    <source>
        <dbReference type="Proteomes" id="UP000681341"/>
    </source>
</evidence>
<keyword evidence="3" id="KW-1185">Reference proteome</keyword>
<evidence type="ECO:0008006" key="4">
    <source>
        <dbReference type="Google" id="ProtNLM"/>
    </source>
</evidence>
<keyword evidence="1" id="KW-0732">Signal</keyword>
<name>A0ABS3U1K3_9ACTN</name>
<accession>A0ABS3U1K3</accession>
<dbReference type="RefSeq" id="WP_208494316.1">
    <property type="nucleotide sequence ID" value="NZ_JAGFNP010000001.1"/>
</dbReference>
<dbReference type="EMBL" id="JAGFNP010000001">
    <property type="protein sequence ID" value="MBO3731628.1"/>
    <property type="molecule type" value="Genomic_DNA"/>
</dbReference>
<evidence type="ECO:0000256" key="1">
    <source>
        <dbReference type="SAM" id="SignalP"/>
    </source>
</evidence>
<gene>
    <name evidence="2" type="ORF">J5V16_02270</name>
</gene>